<reference evidence="1 2" key="1">
    <citation type="submission" date="2016-10" db="EMBL/GenBank/DDBJ databases">
        <authorList>
            <person name="de Groot N.N."/>
        </authorList>
    </citation>
    <scope>NUCLEOTIDE SEQUENCE [LARGE SCALE GENOMIC DNA]</scope>
    <source>
        <strain evidence="2">P4B,CCM 7963,CECT 7998,DSM 25260,IBRC-M 10614,KCTC 13821</strain>
    </source>
</reference>
<evidence type="ECO:0000313" key="2">
    <source>
        <dbReference type="Proteomes" id="UP000199017"/>
    </source>
</evidence>
<gene>
    <name evidence="1" type="ORF">SAMN05216352_10196</name>
</gene>
<dbReference type="STRING" id="930129.SAMN05216352_10196"/>
<sequence>MYEEKTVQVIDILEEDQWIQKLKTNGGAGQAILYFVCSPRVNIGDTIKVNTTAAKLKLGTGGWDMVITSLEKDNYNEGSGHIMKARYTPCQHSVFAVDSPEHPDHALFKLPFELHQKKVLLAELHSMLPIILGAIFMCKEDQHIGIVLSDEAAIPAGLSDHMRAWKSDPRVHVVTTGQSFGGTAEAVTIPNALQWLMLKKQVDVLIISMGHGTVGTNTPFGFSGMALAGWANIVGALKGESVWLPRISFREKRSRHFGLSHHTLTPLQHFTYAPSTLVLPALERYKMEKFDEQTKALRRHSFIKIKYEEVEKWMPLWLNWYKTNHPSIHTMGVKVEEHTDYLKGIMASVKYVQ</sequence>
<evidence type="ECO:0000313" key="1">
    <source>
        <dbReference type="EMBL" id="SDH37139.1"/>
    </source>
</evidence>
<protein>
    <recommendedName>
        <fullName evidence="3">DUF3866 domain-containing protein</fullName>
    </recommendedName>
</protein>
<dbReference type="EMBL" id="FNDU01000001">
    <property type="protein sequence ID" value="SDH37139.1"/>
    <property type="molecule type" value="Genomic_DNA"/>
</dbReference>
<dbReference type="Pfam" id="PF12982">
    <property type="entry name" value="DUF3866"/>
    <property type="match status" value="1"/>
</dbReference>
<dbReference type="RefSeq" id="WP_091579401.1">
    <property type="nucleotide sequence ID" value="NZ_FNDU01000001.1"/>
</dbReference>
<name>A0A1G8BVR4_9BACI</name>
<organism evidence="1 2">
    <name type="scientific">Alteribacillus bidgolensis</name>
    <dbReference type="NCBI Taxonomy" id="930129"/>
    <lineage>
        <taxon>Bacteria</taxon>
        <taxon>Bacillati</taxon>
        <taxon>Bacillota</taxon>
        <taxon>Bacilli</taxon>
        <taxon>Bacillales</taxon>
        <taxon>Bacillaceae</taxon>
        <taxon>Alteribacillus</taxon>
    </lineage>
</organism>
<keyword evidence="2" id="KW-1185">Reference proteome</keyword>
<dbReference type="InterPro" id="IPR024479">
    <property type="entry name" value="DUF3866"/>
</dbReference>
<accession>A0A1G8BVR4</accession>
<dbReference type="Proteomes" id="UP000199017">
    <property type="component" value="Unassembled WGS sequence"/>
</dbReference>
<evidence type="ECO:0008006" key="3">
    <source>
        <dbReference type="Google" id="ProtNLM"/>
    </source>
</evidence>
<dbReference type="AlphaFoldDB" id="A0A1G8BVR4"/>
<proteinExistence type="predicted"/>